<keyword evidence="1" id="KW-0732">Signal</keyword>
<evidence type="ECO:0000313" key="3">
    <source>
        <dbReference type="Proteomes" id="UP001303760"/>
    </source>
</evidence>
<proteinExistence type="predicted"/>
<sequence length="285" mass="29574">MRSGLVAVGVAAGFLHPAAAAATIADSFLEVCSVDAVLEYFACLRPVPAVCVDSLAEQATAWCKSYLSIEPVTVYLSTETPVLTETANEEIVHQHHGRSGTQLHRSDQEELSKACSCLNPQPTTVTLPVTTAATSTATSTATTVLTVVVSETRVSNVSLVDEVTEVITTTATHTAPAAISQPPQSTTSAPPDPCSITYLGGGNGQGGNEVHIVAATNARDCCEQCWARSNCIAAAYPGSSCQHLIKARTLTGADTSAQCPLGIEHYVGLGDEAPDGVLYRGPCMV</sequence>
<dbReference type="AlphaFoldDB" id="A0AAN7C3X3"/>
<reference evidence="2" key="1">
    <citation type="journal article" date="2023" name="Mol. Phylogenet. Evol.">
        <title>Genome-scale phylogeny and comparative genomics of the fungal order Sordariales.</title>
        <authorList>
            <person name="Hensen N."/>
            <person name="Bonometti L."/>
            <person name="Westerberg I."/>
            <person name="Brannstrom I.O."/>
            <person name="Guillou S."/>
            <person name="Cros-Aarteil S."/>
            <person name="Calhoun S."/>
            <person name="Haridas S."/>
            <person name="Kuo A."/>
            <person name="Mondo S."/>
            <person name="Pangilinan J."/>
            <person name="Riley R."/>
            <person name="LaButti K."/>
            <person name="Andreopoulos B."/>
            <person name="Lipzen A."/>
            <person name="Chen C."/>
            <person name="Yan M."/>
            <person name="Daum C."/>
            <person name="Ng V."/>
            <person name="Clum A."/>
            <person name="Steindorff A."/>
            <person name="Ohm R.A."/>
            <person name="Martin F."/>
            <person name="Silar P."/>
            <person name="Natvig D.O."/>
            <person name="Lalanne C."/>
            <person name="Gautier V."/>
            <person name="Ament-Velasquez S.L."/>
            <person name="Kruys A."/>
            <person name="Hutchinson M.I."/>
            <person name="Powell A.J."/>
            <person name="Barry K."/>
            <person name="Miller A.N."/>
            <person name="Grigoriev I.V."/>
            <person name="Debuchy R."/>
            <person name="Gladieux P."/>
            <person name="Hiltunen Thoren M."/>
            <person name="Johannesson H."/>
        </authorList>
    </citation>
    <scope>NUCLEOTIDE SEQUENCE</scope>
    <source>
        <strain evidence="2">CBS 532.94</strain>
    </source>
</reference>
<dbReference type="Proteomes" id="UP001303760">
    <property type="component" value="Unassembled WGS sequence"/>
</dbReference>
<accession>A0AAN7C3X3</accession>
<organism evidence="2 3">
    <name type="scientific">Achaetomium macrosporum</name>
    <dbReference type="NCBI Taxonomy" id="79813"/>
    <lineage>
        <taxon>Eukaryota</taxon>
        <taxon>Fungi</taxon>
        <taxon>Dikarya</taxon>
        <taxon>Ascomycota</taxon>
        <taxon>Pezizomycotina</taxon>
        <taxon>Sordariomycetes</taxon>
        <taxon>Sordariomycetidae</taxon>
        <taxon>Sordariales</taxon>
        <taxon>Chaetomiaceae</taxon>
        <taxon>Achaetomium</taxon>
    </lineage>
</organism>
<gene>
    <name evidence="2" type="ORF">C8A03DRAFT_37679</name>
</gene>
<feature type="chain" id="PRO_5042847452" description="Apple domain-containing protein" evidence="1">
    <location>
        <begin position="21"/>
        <end position="285"/>
    </location>
</feature>
<dbReference type="EMBL" id="MU860356">
    <property type="protein sequence ID" value="KAK4234536.1"/>
    <property type="molecule type" value="Genomic_DNA"/>
</dbReference>
<keyword evidence="3" id="KW-1185">Reference proteome</keyword>
<reference evidence="2" key="2">
    <citation type="submission" date="2023-05" db="EMBL/GenBank/DDBJ databases">
        <authorList>
            <consortium name="Lawrence Berkeley National Laboratory"/>
            <person name="Steindorff A."/>
            <person name="Hensen N."/>
            <person name="Bonometti L."/>
            <person name="Westerberg I."/>
            <person name="Brannstrom I.O."/>
            <person name="Guillou S."/>
            <person name="Cros-Aarteil S."/>
            <person name="Calhoun S."/>
            <person name="Haridas S."/>
            <person name="Kuo A."/>
            <person name="Mondo S."/>
            <person name="Pangilinan J."/>
            <person name="Riley R."/>
            <person name="Labutti K."/>
            <person name="Andreopoulos B."/>
            <person name="Lipzen A."/>
            <person name="Chen C."/>
            <person name="Yanf M."/>
            <person name="Daum C."/>
            <person name="Ng V."/>
            <person name="Clum A."/>
            <person name="Ohm R."/>
            <person name="Martin F."/>
            <person name="Silar P."/>
            <person name="Natvig D."/>
            <person name="Lalanne C."/>
            <person name="Gautier V."/>
            <person name="Ament-Velasquez S.L."/>
            <person name="Kruys A."/>
            <person name="Hutchinson M.I."/>
            <person name="Powell A.J."/>
            <person name="Barry K."/>
            <person name="Miller A.N."/>
            <person name="Grigoriev I.V."/>
            <person name="Debuchy R."/>
            <person name="Gladieux P."/>
            <person name="Thoren M.H."/>
            <person name="Johannesson H."/>
        </authorList>
    </citation>
    <scope>NUCLEOTIDE SEQUENCE</scope>
    <source>
        <strain evidence="2">CBS 532.94</strain>
    </source>
</reference>
<comment type="caution">
    <text evidence="2">The sequence shown here is derived from an EMBL/GenBank/DDBJ whole genome shotgun (WGS) entry which is preliminary data.</text>
</comment>
<evidence type="ECO:0000256" key="1">
    <source>
        <dbReference type="SAM" id="SignalP"/>
    </source>
</evidence>
<evidence type="ECO:0008006" key="4">
    <source>
        <dbReference type="Google" id="ProtNLM"/>
    </source>
</evidence>
<evidence type="ECO:0000313" key="2">
    <source>
        <dbReference type="EMBL" id="KAK4234536.1"/>
    </source>
</evidence>
<name>A0AAN7C3X3_9PEZI</name>
<protein>
    <recommendedName>
        <fullName evidence="4">Apple domain-containing protein</fullName>
    </recommendedName>
</protein>
<feature type="signal peptide" evidence="1">
    <location>
        <begin position="1"/>
        <end position="20"/>
    </location>
</feature>